<dbReference type="Proteomes" id="UP001469553">
    <property type="component" value="Unassembled WGS sequence"/>
</dbReference>
<proteinExistence type="predicted"/>
<dbReference type="EMBL" id="JAHRIP010059475">
    <property type="protein sequence ID" value="MEQ2304531.1"/>
    <property type="molecule type" value="Genomic_DNA"/>
</dbReference>
<keyword evidence="2" id="KW-1185">Reference proteome</keyword>
<evidence type="ECO:0000313" key="2">
    <source>
        <dbReference type="Proteomes" id="UP001469553"/>
    </source>
</evidence>
<sequence>MFHSSCVYMKDKTKRTFQIQYVIQVQRVGNTFCFIFLPSFPLDPWGEHHAKIDTGPIRDPCWVQPPSIDPSTPAGEERSCQLQRVIALSIKPGLPKGHLF</sequence>
<gene>
    <name evidence="1" type="ORF">AMECASPLE_028063</name>
</gene>
<accession>A0ABV0ZG88</accession>
<protein>
    <submittedName>
        <fullName evidence="1">Uncharacterized protein</fullName>
    </submittedName>
</protein>
<reference evidence="1 2" key="1">
    <citation type="submission" date="2021-06" db="EMBL/GenBank/DDBJ databases">
        <authorList>
            <person name="Palmer J.M."/>
        </authorList>
    </citation>
    <scope>NUCLEOTIDE SEQUENCE [LARGE SCALE GENOMIC DNA]</scope>
    <source>
        <strain evidence="1 2">AS_MEX2019</strain>
        <tissue evidence="1">Muscle</tissue>
    </source>
</reference>
<comment type="caution">
    <text evidence="1">The sequence shown here is derived from an EMBL/GenBank/DDBJ whole genome shotgun (WGS) entry which is preliminary data.</text>
</comment>
<evidence type="ECO:0000313" key="1">
    <source>
        <dbReference type="EMBL" id="MEQ2304531.1"/>
    </source>
</evidence>
<name>A0ABV0ZG88_9TELE</name>
<organism evidence="1 2">
    <name type="scientific">Ameca splendens</name>
    <dbReference type="NCBI Taxonomy" id="208324"/>
    <lineage>
        <taxon>Eukaryota</taxon>
        <taxon>Metazoa</taxon>
        <taxon>Chordata</taxon>
        <taxon>Craniata</taxon>
        <taxon>Vertebrata</taxon>
        <taxon>Euteleostomi</taxon>
        <taxon>Actinopterygii</taxon>
        <taxon>Neopterygii</taxon>
        <taxon>Teleostei</taxon>
        <taxon>Neoteleostei</taxon>
        <taxon>Acanthomorphata</taxon>
        <taxon>Ovalentaria</taxon>
        <taxon>Atherinomorphae</taxon>
        <taxon>Cyprinodontiformes</taxon>
        <taxon>Goodeidae</taxon>
        <taxon>Ameca</taxon>
    </lineage>
</organism>